<dbReference type="AlphaFoldDB" id="A0A521G061"/>
<gene>
    <name evidence="1" type="ORF">CDV28_1273</name>
</gene>
<name>A0A521G061_9BACT</name>
<dbReference type="EMBL" id="NQJD01000027">
    <property type="protein sequence ID" value="TAA74400.1"/>
    <property type="molecule type" value="Genomic_DNA"/>
</dbReference>
<organism evidence="1 2">
    <name type="scientific">Candidatus Electronema aureum</name>
    <dbReference type="NCBI Taxonomy" id="2005002"/>
    <lineage>
        <taxon>Bacteria</taxon>
        <taxon>Pseudomonadati</taxon>
        <taxon>Thermodesulfobacteriota</taxon>
        <taxon>Desulfobulbia</taxon>
        <taxon>Desulfobulbales</taxon>
        <taxon>Desulfobulbaceae</taxon>
        <taxon>Candidatus Electronema</taxon>
    </lineage>
</organism>
<proteinExistence type="predicted"/>
<comment type="caution">
    <text evidence="1">The sequence shown here is derived from an EMBL/GenBank/DDBJ whole genome shotgun (WGS) entry which is preliminary data.</text>
</comment>
<evidence type="ECO:0000313" key="1">
    <source>
        <dbReference type="EMBL" id="TAA74400.1"/>
    </source>
</evidence>
<keyword evidence="2" id="KW-1185">Reference proteome</keyword>
<sequence>MPEKTIQEKIAELLNVEFAPPLDADEVQALLKALPGYQAIVDDVSQLAQQHATTLHLTPAVLADLDQGLAAVKQLEPVELLLERLHQSIYHQRLQATSRCMEGLFSVSRRIREFENACPEIKEQAQYLFDFFKAFRPGPGKKEKSGGETGGE</sequence>
<protein>
    <submittedName>
        <fullName evidence="1">Uncharacterized protein</fullName>
    </submittedName>
</protein>
<accession>A0A521G061</accession>
<reference evidence="1" key="1">
    <citation type="submission" date="2017-07" db="EMBL/GenBank/DDBJ databases">
        <title>The cable genome - Insights into the physiology and evolution of filamentous bacteria capable of sulfide oxidation via long distance electron transfer.</title>
        <authorList>
            <person name="Thorup C."/>
            <person name="Bjerg J.T."/>
            <person name="Schreiber L."/>
            <person name="Nielsen L.P."/>
            <person name="Kjeldsen K.U."/>
            <person name="Boesen T."/>
            <person name="Boggild A."/>
            <person name="Meysman F."/>
            <person name="Geelhoed J."/>
            <person name="Schramm A."/>
        </authorList>
    </citation>
    <scope>NUCLEOTIDE SEQUENCE [LARGE SCALE GENOMIC DNA]</scope>
    <source>
        <strain evidence="1">GS</strain>
    </source>
</reference>
<dbReference type="Proteomes" id="UP000316238">
    <property type="component" value="Unassembled WGS sequence"/>
</dbReference>
<evidence type="ECO:0000313" key="2">
    <source>
        <dbReference type="Proteomes" id="UP000316238"/>
    </source>
</evidence>